<dbReference type="PANTHER" id="PTHR33908:SF11">
    <property type="entry name" value="MEMBRANE PROTEIN"/>
    <property type="match status" value="1"/>
</dbReference>
<proteinExistence type="predicted"/>
<evidence type="ECO:0000256" key="4">
    <source>
        <dbReference type="ARBA" id="ARBA00022679"/>
    </source>
</evidence>
<gene>
    <name evidence="10" type="ORF">Hgul01_04688</name>
</gene>
<feature type="domain" description="ArnT-like N-terminal" evidence="9">
    <location>
        <begin position="108"/>
        <end position="277"/>
    </location>
</feature>
<evidence type="ECO:0000313" key="10">
    <source>
        <dbReference type="EMBL" id="GAA5530864.1"/>
    </source>
</evidence>
<feature type="transmembrane region" description="Helical" evidence="8">
    <location>
        <begin position="172"/>
        <end position="197"/>
    </location>
</feature>
<dbReference type="PANTHER" id="PTHR33908">
    <property type="entry name" value="MANNOSYLTRANSFERASE YKCB-RELATED"/>
    <property type="match status" value="1"/>
</dbReference>
<comment type="subcellular location">
    <subcellularLocation>
        <location evidence="1">Cell membrane</location>
        <topology evidence="1">Multi-pass membrane protein</topology>
    </subcellularLocation>
</comment>
<evidence type="ECO:0000256" key="6">
    <source>
        <dbReference type="ARBA" id="ARBA00022989"/>
    </source>
</evidence>
<keyword evidence="4" id="KW-0808">Transferase</keyword>
<dbReference type="Pfam" id="PF02366">
    <property type="entry name" value="PMT"/>
    <property type="match status" value="1"/>
</dbReference>
<evidence type="ECO:0000256" key="2">
    <source>
        <dbReference type="ARBA" id="ARBA00022475"/>
    </source>
</evidence>
<feature type="transmembrane region" description="Helical" evidence="8">
    <location>
        <begin position="398"/>
        <end position="425"/>
    </location>
</feature>
<feature type="transmembrane region" description="Helical" evidence="8">
    <location>
        <begin position="132"/>
        <end position="152"/>
    </location>
</feature>
<feature type="transmembrane region" description="Helical" evidence="8">
    <location>
        <begin position="371"/>
        <end position="391"/>
    </location>
</feature>
<dbReference type="InterPro" id="IPR050297">
    <property type="entry name" value="LipidA_mod_glycosyltrf_83"/>
</dbReference>
<evidence type="ECO:0000256" key="1">
    <source>
        <dbReference type="ARBA" id="ARBA00004651"/>
    </source>
</evidence>
<feature type="transmembrane region" description="Helical" evidence="8">
    <location>
        <begin position="243"/>
        <end position="263"/>
    </location>
</feature>
<evidence type="ECO:0000259" key="9">
    <source>
        <dbReference type="Pfam" id="PF02366"/>
    </source>
</evidence>
<organism evidence="10 11">
    <name type="scientific">Herpetosiphon gulosus</name>
    <dbReference type="NCBI Taxonomy" id="1973496"/>
    <lineage>
        <taxon>Bacteria</taxon>
        <taxon>Bacillati</taxon>
        <taxon>Chloroflexota</taxon>
        <taxon>Chloroflexia</taxon>
        <taxon>Herpetosiphonales</taxon>
        <taxon>Herpetosiphonaceae</taxon>
        <taxon>Herpetosiphon</taxon>
    </lineage>
</organism>
<sequence length="574" mass="64323">MSALQRFRYHWPLLLLLLVYCTLAVWWSTRIPLGEGPDEPGHAEYALFVARNNRLPDQRLGDVPGEGHQPPLAYWLMQPLARSVAVEDRVVILANNHRWIWAGGKEPAAFAWRSIDRPPYQTDVLVWHRLRWFSIGCAALTIIVGYAVGLRLGLSKTLASFAASLLAFWPQLLFHSVLVSNDPLLWLLCAGLLWLLLEPNPQVWWPWAVGATLGAALLTKQSAVLLIPLIGLRLWQLRRTINIWPAIGGMSLSSTAIAGWWYVRNLLLYGDPFGLGLYKGEFSSPTFSPWSLHDWGEAMHALGSSLIARFGWMSVAAPQWLYWLLAIWIGLAILGIRRLRINQCWQIAWALVGLAFAWTFAFAVLSGQVGWQARFLFPAAPVAACALAIGLERSVKTAAWLLPALLVTMAVGLPNTVISAAYPYLVVEPQPERPVLALWRPDTANPIELRGILLPPTAKAGQPWLVNTLWRAVGKQDRKWSLFVHLAQVGSKDESFAFDVQPQDGVWHSLRWTPDDWWEDLLTINIPADLAAGEYEVRIGWFDEFGDWSRAGVWSQDGILLGDYAVVGKVIVEQ</sequence>
<reference evidence="10 11" key="1">
    <citation type="submission" date="2024-02" db="EMBL/GenBank/DDBJ databases">
        <title>Herpetosiphon gulosus NBRC 112829.</title>
        <authorList>
            <person name="Ichikawa N."/>
            <person name="Katano-Makiyama Y."/>
            <person name="Hidaka K."/>
        </authorList>
    </citation>
    <scope>NUCLEOTIDE SEQUENCE [LARGE SCALE GENOMIC DNA]</scope>
    <source>
        <strain evidence="10 11">NBRC 112829</strain>
    </source>
</reference>
<accession>A0ABP9X645</accession>
<feature type="transmembrane region" description="Helical" evidence="8">
    <location>
        <begin position="348"/>
        <end position="365"/>
    </location>
</feature>
<keyword evidence="2" id="KW-1003">Cell membrane</keyword>
<evidence type="ECO:0000256" key="7">
    <source>
        <dbReference type="ARBA" id="ARBA00023136"/>
    </source>
</evidence>
<evidence type="ECO:0000256" key="3">
    <source>
        <dbReference type="ARBA" id="ARBA00022676"/>
    </source>
</evidence>
<comment type="caution">
    <text evidence="10">The sequence shown here is derived from an EMBL/GenBank/DDBJ whole genome shotgun (WGS) entry which is preliminary data.</text>
</comment>
<keyword evidence="6 8" id="KW-1133">Transmembrane helix</keyword>
<feature type="transmembrane region" description="Helical" evidence="8">
    <location>
        <begin position="320"/>
        <end position="336"/>
    </location>
</feature>
<evidence type="ECO:0000256" key="5">
    <source>
        <dbReference type="ARBA" id="ARBA00022692"/>
    </source>
</evidence>
<feature type="transmembrane region" description="Helical" evidence="8">
    <location>
        <begin position="12"/>
        <end position="29"/>
    </location>
</feature>
<dbReference type="Proteomes" id="UP001428290">
    <property type="component" value="Unassembled WGS sequence"/>
</dbReference>
<protein>
    <recommendedName>
        <fullName evidence="9">ArnT-like N-terminal domain-containing protein</fullName>
    </recommendedName>
</protein>
<feature type="transmembrane region" description="Helical" evidence="8">
    <location>
        <begin position="203"/>
        <end position="231"/>
    </location>
</feature>
<evidence type="ECO:0000256" key="8">
    <source>
        <dbReference type="SAM" id="Phobius"/>
    </source>
</evidence>
<dbReference type="RefSeq" id="WP_345724462.1">
    <property type="nucleotide sequence ID" value="NZ_BAABRU010000025.1"/>
</dbReference>
<keyword evidence="5 8" id="KW-0812">Transmembrane</keyword>
<keyword evidence="7 8" id="KW-0472">Membrane</keyword>
<keyword evidence="3" id="KW-0328">Glycosyltransferase</keyword>
<dbReference type="EMBL" id="BAABRU010000025">
    <property type="protein sequence ID" value="GAA5530864.1"/>
    <property type="molecule type" value="Genomic_DNA"/>
</dbReference>
<evidence type="ECO:0000313" key="11">
    <source>
        <dbReference type="Proteomes" id="UP001428290"/>
    </source>
</evidence>
<name>A0ABP9X645_9CHLR</name>
<keyword evidence="11" id="KW-1185">Reference proteome</keyword>
<dbReference type="InterPro" id="IPR003342">
    <property type="entry name" value="ArnT-like_N"/>
</dbReference>